<proteinExistence type="predicted"/>
<accession>A0ABY7G5C0</accession>
<sequence length="432" mass="49565">MKRHNAKNKRQTESKCSTRSNKTKTYYHSSKAEILRHNENSTGKENESSGLALEKRAESSTPYTANNSVHSKSGGQNVNESRFKGLNEKLFFRDAKKYPPFDFRTDYLDQKSQTIGIGENRKANAFSKEAPTIPNADARKKSAKHIRPETAPSDTFRERQLKQPSDQTELRYVNGCRPKTSYNETRKGRWTNMGTKKLSTGKEGMFGIEQVPLTHQHFGKQGKPSEKVMSNNQHKNKANSKIIMDMKSTDLSIQTLKRLLRDNPLQVAFEITSSEENLIDAVKQSAEQTEYLEVFLEVIARAFTCQSSTLTVLFEVLMKEHFFTTLQDYLLDTLSHFQDDSDSVKHAEKLTRAAINTFTIIWEQTSRSLLSYRQFSRVFTVTKQIIETPKLSKEIPKRVKDDCAEYSELKRLFERANKCKNTAQSNRPTISE</sequence>
<feature type="compositionally biased region" description="Basic and acidic residues" evidence="1">
    <location>
        <begin position="30"/>
        <end position="58"/>
    </location>
</feature>
<evidence type="ECO:0000256" key="1">
    <source>
        <dbReference type="SAM" id="MobiDB-lite"/>
    </source>
</evidence>
<organism evidence="2 3">
    <name type="scientific">Mya arenaria</name>
    <name type="common">Soft-shell clam</name>
    <dbReference type="NCBI Taxonomy" id="6604"/>
    <lineage>
        <taxon>Eukaryota</taxon>
        <taxon>Metazoa</taxon>
        <taxon>Spiralia</taxon>
        <taxon>Lophotrochozoa</taxon>
        <taxon>Mollusca</taxon>
        <taxon>Bivalvia</taxon>
        <taxon>Autobranchia</taxon>
        <taxon>Heteroconchia</taxon>
        <taxon>Euheterodonta</taxon>
        <taxon>Imparidentia</taxon>
        <taxon>Neoheterodontei</taxon>
        <taxon>Myida</taxon>
        <taxon>Myoidea</taxon>
        <taxon>Myidae</taxon>
        <taxon>Mya</taxon>
    </lineage>
</organism>
<dbReference type="EMBL" id="CP111026">
    <property type="protein sequence ID" value="WAR28358.1"/>
    <property type="molecule type" value="Genomic_DNA"/>
</dbReference>
<protein>
    <submittedName>
        <fullName evidence="2">Uncharacterized protein</fullName>
    </submittedName>
</protein>
<evidence type="ECO:0000313" key="2">
    <source>
        <dbReference type="EMBL" id="WAR28358.1"/>
    </source>
</evidence>
<name>A0ABY7G5C0_MYAAR</name>
<feature type="region of interest" description="Disordered" evidence="1">
    <location>
        <begin position="1"/>
        <end position="80"/>
    </location>
</feature>
<reference evidence="2" key="1">
    <citation type="submission" date="2022-11" db="EMBL/GenBank/DDBJ databases">
        <title>Centuries of genome instability and evolution in soft-shell clam transmissible cancer (bioRxiv).</title>
        <authorList>
            <person name="Hart S.F.M."/>
            <person name="Yonemitsu M.A."/>
            <person name="Giersch R.M."/>
            <person name="Beal B.F."/>
            <person name="Arriagada G."/>
            <person name="Davis B.W."/>
            <person name="Ostrander E.A."/>
            <person name="Goff S.P."/>
            <person name="Metzger M.J."/>
        </authorList>
    </citation>
    <scope>NUCLEOTIDE SEQUENCE</scope>
    <source>
        <strain evidence="2">MELC-2E11</strain>
        <tissue evidence="2">Siphon/mantle</tissue>
    </source>
</reference>
<feature type="compositionally biased region" description="Polar residues" evidence="1">
    <location>
        <begin position="14"/>
        <end position="28"/>
    </location>
</feature>
<keyword evidence="3" id="KW-1185">Reference proteome</keyword>
<feature type="region of interest" description="Disordered" evidence="1">
    <location>
        <begin position="137"/>
        <end position="166"/>
    </location>
</feature>
<evidence type="ECO:0000313" key="3">
    <source>
        <dbReference type="Proteomes" id="UP001164746"/>
    </source>
</evidence>
<dbReference type="Proteomes" id="UP001164746">
    <property type="component" value="Chromosome 15"/>
</dbReference>
<feature type="compositionally biased region" description="Polar residues" evidence="1">
    <location>
        <begin position="59"/>
        <end position="80"/>
    </location>
</feature>
<gene>
    <name evidence="2" type="ORF">MAR_014062</name>
</gene>